<dbReference type="EMBL" id="POUK01000001">
    <property type="protein sequence ID" value="PNF77964.1"/>
    <property type="molecule type" value="Genomic_DNA"/>
</dbReference>
<organism evidence="1 2">
    <name type="scientific">Stutzerimonas degradans</name>
    <dbReference type="NCBI Taxonomy" id="2968968"/>
    <lineage>
        <taxon>Bacteria</taxon>
        <taxon>Pseudomonadati</taxon>
        <taxon>Pseudomonadota</taxon>
        <taxon>Gammaproteobacteria</taxon>
        <taxon>Pseudomonadales</taxon>
        <taxon>Pseudomonadaceae</taxon>
        <taxon>Stutzerimonas</taxon>
    </lineage>
</organism>
<protein>
    <submittedName>
        <fullName evidence="1">NAD-dependent DNA ligase</fullName>
    </submittedName>
</protein>
<accession>A0A8E2QFU7</accession>
<dbReference type="RefSeq" id="WP_102827437.1">
    <property type="nucleotide sequence ID" value="NZ_CP065721.1"/>
</dbReference>
<proteinExistence type="predicted"/>
<name>A0A8E2QFU7_9GAMM</name>
<keyword evidence="2" id="KW-1185">Reference proteome</keyword>
<dbReference type="Proteomes" id="UP000235881">
    <property type="component" value="Unassembled WGS sequence"/>
</dbReference>
<dbReference type="CDD" id="cd17748">
    <property type="entry name" value="BRCT_DNA_ligase_like"/>
    <property type="match status" value="1"/>
</dbReference>
<evidence type="ECO:0000313" key="1">
    <source>
        <dbReference type="EMBL" id="PNF77964.1"/>
    </source>
</evidence>
<comment type="caution">
    <text evidence="1">The sequence shown here is derived from an EMBL/GenBank/DDBJ whole genome shotgun (WGS) entry which is preliminary data.</text>
</comment>
<dbReference type="Gene3D" id="3.40.50.10190">
    <property type="entry name" value="BRCT domain"/>
    <property type="match status" value="1"/>
</dbReference>
<dbReference type="GO" id="GO:0016874">
    <property type="term" value="F:ligase activity"/>
    <property type="evidence" value="ECO:0007669"/>
    <property type="project" value="UniProtKB-KW"/>
</dbReference>
<gene>
    <name evidence="1" type="ORF">CXK95_01320</name>
</gene>
<dbReference type="InterPro" id="IPR036420">
    <property type="entry name" value="BRCT_dom_sf"/>
</dbReference>
<evidence type="ECO:0000313" key="2">
    <source>
        <dbReference type="Proteomes" id="UP000235881"/>
    </source>
</evidence>
<sequence>MDLHQEFQNSRFFHQARIDRRSADELVGMAAGLIADGTVNQQEAEFLKGWIESNFIHFDDPVVNIIYRRLANMLSDGILQPEESIELVEMLHKFTGPTLATDKPFTAPSTLPFCDPAPALVIPDRCYLFTGTMAYGPRKSCEAAVTDRGGITSGTVTNRVHYVVVGSIGNNQWLHSSYGTKIMKAVEMRDAGIPISIISENHWQESLFG</sequence>
<keyword evidence="1" id="KW-0436">Ligase</keyword>
<reference evidence="1 2" key="1">
    <citation type="submission" date="2018-01" db="EMBL/GenBank/DDBJ databases">
        <title>Denitrification phenotypes of diverse strains of Pseudomonas stutzeri.</title>
        <authorList>
            <person name="Milligan D.A."/>
            <person name="Bergaust L."/>
            <person name="Bakken L.R."/>
            <person name="Frostegard A."/>
        </authorList>
    </citation>
    <scope>NUCLEOTIDE SEQUENCE [LARGE SCALE GENOMIC DNA]</scope>
    <source>
        <strain evidence="1 2">DSM 50238</strain>
    </source>
</reference>
<dbReference type="AlphaFoldDB" id="A0A8E2QFU7"/>